<evidence type="ECO:0000313" key="1">
    <source>
        <dbReference type="EMBL" id="MBB6099225.1"/>
    </source>
</evidence>
<dbReference type="AlphaFoldDB" id="A0A841I5S7"/>
<gene>
    <name evidence="1" type="ORF">HNR42_002663</name>
</gene>
<dbReference type="EMBL" id="JACHHG010000010">
    <property type="protein sequence ID" value="MBB6099225.1"/>
    <property type="molecule type" value="Genomic_DNA"/>
</dbReference>
<name>A0A841I5S7_9DEIO</name>
<keyword evidence="2" id="KW-1185">Reference proteome</keyword>
<accession>A0A841I5S7</accession>
<evidence type="ECO:0000313" key="2">
    <source>
        <dbReference type="Proteomes" id="UP000569951"/>
    </source>
</evidence>
<dbReference type="RefSeq" id="WP_183987982.1">
    <property type="nucleotide sequence ID" value="NZ_JACHHG010000010.1"/>
</dbReference>
<reference evidence="1 2" key="1">
    <citation type="submission" date="2020-08" db="EMBL/GenBank/DDBJ databases">
        <title>Genomic Encyclopedia of Type Strains, Phase IV (KMG-IV): sequencing the most valuable type-strain genomes for metagenomic binning, comparative biology and taxonomic classification.</title>
        <authorList>
            <person name="Goeker M."/>
        </authorList>
    </citation>
    <scope>NUCLEOTIDE SEQUENCE [LARGE SCALE GENOMIC DNA]</scope>
    <source>
        <strain evidence="1 2">DSM 21458</strain>
    </source>
</reference>
<proteinExistence type="predicted"/>
<organism evidence="1 2">
    <name type="scientific">Deinobacterium chartae</name>
    <dbReference type="NCBI Taxonomy" id="521158"/>
    <lineage>
        <taxon>Bacteria</taxon>
        <taxon>Thermotogati</taxon>
        <taxon>Deinococcota</taxon>
        <taxon>Deinococci</taxon>
        <taxon>Deinococcales</taxon>
        <taxon>Deinococcaceae</taxon>
        <taxon>Deinobacterium</taxon>
    </lineage>
</organism>
<comment type="caution">
    <text evidence="1">The sequence shown here is derived from an EMBL/GenBank/DDBJ whole genome shotgun (WGS) entry which is preliminary data.</text>
</comment>
<dbReference type="Proteomes" id="UP000569951">
    <property type="component" value="Unassembled WGS sequence"/>
</dbReference>
<protein>
    <submittedName>
        <fullName evidence="1">Uncharacterized protein</fullName>
    </submittedName>
</protein>
<sequence>MTLSDSERHLARLLLAAQRHPKLTDSDREQLGLLEERFRQARGDEQAVADLRATLEAFAEELVRRPGDACGLL</sequence>